<sequence length="43" mass="4249">MLMLVVVAGPDGAEVHGGYTVDGVVVRTGSASGPYGVLTITDS</sequence>
<organism evidence="1 2">
    <name type="scientific">Lentzea jiangxiensis</name>
    <dbReference type="NCBI Taxonomy" id="641025"/>
    <lineage>
        <taxon>Bacteria</taxon>
        <taxon>Bacillati</taxon>
        <taxon>Actinomycetota</taxon>
        <taxon>Actinomycetes</taxon>
        <taxon>Pseudonocardiales</taxon>
        <taxon>Pseudonocardiaceae</taxon>
        <taxon>Lentzea</taxon>
    </lineage>
</organism>
<proteinExistence type="predicted"/>
<dbReference type="RefSeq" id="WP_281199942.1">
    <property type="nucleotide sequence ID" value="NZ_FNIX01000045.1"/>
</dbReference>
<dbReference type="AlphaFoldDB" id="A0A1H0X7I5"/>
<evidence type="ECO:0000313" key="2">
    <source>
        <dbReference type="Proteomes" id="UP000199691"/>
    </source>
</evidence>
<dbReference type="Proteomes" id="UP000199691">
    <property type="component" value="Unassembled WGS sequence"/>
</dbReference>
<reference evidence="2" key="1">
    <citation type="submission" date="2016-10" db="EMBL/GenBank/DDBJ databases">
        <authorList>
            <person name="Varghese N."/>
            <person name="Submissions S."/>
        </authorList>
    </citation>
    <scope>NUCLEOTIDE SEQUENCE [LARGE SCALE GENOMIC DNA]</scope>
    <source>
        <strain evidence="2">CGMCC 4.6609</strain>
    </source>
</reference>
<name>A0A1H0X7I5_9PSEU</name>
<dbReference type="STRING" id="641025.SAMN05421507_1459"/>
<accession>A0A1H0X7I5</accession>
<gene>
    <name evidence="1" type="ORF">SAMN05421507_1459</name>
</gene>
<protein>
    <submittedName>
        <fullName evidence="1">Uncharacterized protein</fullName>
    </submittedName>
</protein>
<evidence type="ECO:0000313" key="1">
    <source>
        <dbReference type="EMBL" id="SDP98907.1"/>
    </source>
</evidence>
<keyword evidence="2" id="KW-1185">Reference proteome</keyword>
<dbReference type="EMBL" id="FNIX01000045">
    <property type="protein sequence ID" value="SDP98907.1"/>
    <property type="molecule type" value="Genomic_DNA"/>
</dbReference>